<dbReference type="SUPFAM" id="SSF117074">
    <property type="entry name" value="Hypothetical protein PA1324"/>
    <property type="match status" value="3"/>
</dbReference>
<dbReference type="AlphaFoldDB" id="A0A931PTI6"/>
<comment type="subcellular location">
    <subcellularLocation>
        <location evidence="1">Secreted</location>
    </subcellularLocation>
</comment>
<keyword evidence="2" id="KW-0964">Secreted</keyword>
<gene>
    <name evidence="6" type="ORF">HYR64_05165</name>
</gene>
<keyword evidence="3 4" id="KW-0732">Signal</keyword>
<evidence type="ECO:0000313" key="7">
    <source>
        <dbReference type="Proteomes" id="UP000727962"/>
    </source>
</evidence>
<name>A0A931PTI6_FIMGI</name>
<feature type="domain" description="SD-repeat containing protein B" evidence="5">
    <location>
        <begin position="593"/>
        <end position="664"/>
    </location>
</feature>
<dbReference type="InterPro" id="IPR033764">
    <property type="entry name" value="Sdr_B"/>
</dbReference>
<organism evidence="6 7">
    <name type="scientific">Fimbriimonas ginsengisoli</name>
    <dbReference type="NCBI Taxonomy" id="1005039"/>
    <lineage>
        <taxon>Bacteria</taxon>
        <taxon>Bacillati</taxon>
        <taxon>Armatimonadota</taxon>
        <taxon>Fimbriimonadia</taxon>
        <taxon>Fimbriimonadales</taxon>
        <taxon>Fimbriimonadaceae</taxon>
        <taxon>Fimbriimonas</taxon>
    </lineage>
</organism>
<protein>
    <recommendedName>
        <fullName evidence="5">SD-repeat containing protein B domain-containing protein</fullName>
    </recommendedName>
</protein>
<evidence type="ECO:0000256" key="4">
    <source>
        <dbReference type="SAM" id="SignalP"/>
    </source>
</evidence>
<accession>A0A931PTI6</accession>
<feature type="signal peptide" evidence="4">
    <location>
        <begin position="1"/>
        <end position="32"/>
    </location>
</feature>
<dbReference type="Proteomes" id="UP000727962">
    <property type="component" value="Unassembled WGS sequence"/>
</dbReference>
<dbReference type="InterPro" id="IPR013783">
    <property type="entry name" value="Ig-like_fold"/>
</dbReference>
<evidence type="ECO:0000256" key="3">
    <source>
        <dbReference type="ARBA" id="ARBA00022729"/>
    </source>
</evidence>
<proteinExistence type="predicted"/>
<dbReference type="GO" id="GO:0005576">
    <property type="term" value="C:extracellular region"/>
    <property type="evidence" value="ECO:0007669"/>
    <property type="project" value="UniProtKB-SubCell"/>
</dbReference>
<dbReference type="Pfam" id="PF17210">
    <property type="entry name" value="SdrD_B"/>
    <property type="match status" value="1"/>
</dbReference>
<dbReference type="Gene3D" id="2.60.40.10">
    <property type="entry name" value="Immunoglobulins"/>
    <property type="match status" value="3"/>
</dbReference>
<sequence length="862" mass="89624">MNIMLCTCHWGRICAPLACLVAFGLTLTSASASVTGAIFTSISDGTTVNGNIYGPPVHPELGCEDVYLNGGPQNLNHAGIGPDGIYYFQVTTPNGALLLSTDPAANRLVRVGKDPITGATGRILGNCDFFGNLGSGGHPNGTYNGSNGSTPVQLWPFDQTTNNGGEYKAWIILARTDNGDGTFTTNPHTTVAEDGVHLNFHLQDTKTDNFKCFHACEGDCNPINAVFSGHKYFDSNLNGVLDPSETAVNGVTIHVIVYAPDGSVFGTCDGISGNDVFGSPGPAGDWSCEIQNIPPNSTYLVCEVPIGGNWLQTGPVADSSGSQCYSGLVVPVVAGLDFGNVDTAKICGAKFYDSNGNGVWDTGELPVSGFQINLGFTLPDGSTATETVTTAADGSWCSKSYPSGTHYAAREVVPPPAPPCGGWSQTAPVGGLWSGDISFPPTYSDDTGTYFKASDSAPDTTGLNFGNVATGRVCGTKFYDKNMNGVKDAGEAPVSGFSINIAWTKPNGSTGTETVVTDSNGNWCSSYYPDGTAYVVTETLTGNWLQTGPAGGSYSGHIGWVAQQSYDVSFCIQDVTGLDFGNIQQARLCGLKFYDTNANGVQDGGEPGIGCFKITITATEPNGSVVTQTLYTNPDGTFCSQLFPDGTTYKVNEVLPVGSWQQTAGIGGYSGTITGGGPPYSVNFTIANVTGLTFGNLKLGAGGGLTLGFWSNKNGQAVMTSIGMSSCLSILNACNLRNANGTIATFSTYSAFKTWLLNATATNMAYMLSAQLATMRLNVLAGYVSSGSLVYAPGCGNTGIGNNYITIGDLLAAAKASLAVNGYTVAPSAIRNYQECLKNALDSANNNLNFVVAPITSVTCGY</sequence>
<feature type="chain" id="PRO_5037358893" description="SD-repeat containing protein B domain-containing protein" evidence="4">
    <location>
        <begin position="33"/>
        <end position="862"/>
    </location>
</feature>
<evidence type="ECO:0000256" key="1">
    <source>
        <dbReference type="ARBA" id="ARBA00004613"/>
    </source>
</evidence>
<evidence type="ECO:0000256" key="2">
    <source>
        <dbReference type="ARBA" id="ARBA00022525"/>
    </source>
</evidence>
<evidence type="ECO:0000313" key="6">
    <source>
        <dbReference type="EMBL" id="MBI1756478.1"/>
    </source>
</evidence>
<comment type="caution">
    <text evidence="6">The sequence shown here is derived from an EMBL/GenBank/DDBJ whole genome shotgun (WGS) entry which is preliminary data.</text>
</comment>
<reference evidence="6" key="1">
    <citation type="submission" date="2020-07" db="EMBL/GenBank/DDBJ databases">
        <title>Huge and variable diversity of episymbiotic CPR bacteria and DPANN archaea in groundwater ecosystems.</title>
        <authorList>
            <person name="He C.Y."/>
            <person name="Keren R."/>
            <person name="Whittaker M."/>
            <person name="Farag I.F."/>
            <person name="Doudna J."/>
            <person name="Cate J.H.D."/>
            <person name="Banfield J.F."/>
        </authorList>
    </citation>
    <scope>NUCLEOTIDE SEQUENCE</scope>
    <source>
        <strain evidence="6">NC_groundwater_17_Pr7_B-0.1um_64_12</strain>
    </source>
</reference>
<evidence type="ECO:0000259" key="5">
    <source>
        <dbReference type="Pfam" id="PF17210"/>
    </source>
</evidence>
<dbReference type="EMBL" id="JACOSL010000031">
    <property type="protein sequence ID" value="MBI1756478.1"/>
    <property type="molecule type" value="Genomic_DNA"/>
</dbReference>